<dbReference type="EMBL" id="KZ107839">
    <property type="protein sequence ID" value="OSS53236.1"/>
    <property type="molecule type" value="Genomic_DNA"/>
</dbReference>
<dbReference type="AlphaFoldDB" id="A0A1Y2MAT6"/>
<organism evidence="1 2">
    <name type="scientific">Epicoccum nigrum</name>
    <name type="common">Soil fungus</name>
    <name type="synonym">Epicoccum purpurascens</name>
    <dbReference type="NCBI Taxonomy" id="105696"/>
    <lineage>
        <taxon>Eukaryota</taxon>
        <taxon>Fungi</taxon>
        <taxon>Dikarya</taxon>
        <taxon>Ascomycota</taxon>
        <taxon>Pezizomycotina</taxon>
        <taxon>Dothideomycetes</taxon>
        <taxon>Pleosporomycetidae</taxon>
        <taxon>Pleosporales</taxon>
        <taxon>Pleosporineae</taxon>
        <taxon>Didymellaceae</taxon>
        <taxon>Epicoccum</taxon>
    </lineage>
</organism>
<dbReference type="Proteomes" id="UP000193240">
    <property type="component" value="Unassembled WGS sequence"/>
</dbReference>
<name>A0A1Y2MAT6_EPING</name>
<accession>A0A1Y2MAT6</accession>
<evidence type="ECO:0000313" key="2">
    <source>
        <dbReference type="Proteomes" id="UP000193240"/>
    </source>
</evidence>
<sequence length="105" mass="11869">MKSLFKSLDTFSLDLFASTSRQLLNVRLSSIGDFASSHDYQFPTLKCQVTKSQSSYHSLPLFVEIKADHASDGAVTHHECIVHNTNGRTSMDTMKCEVHHEQQRL</sequence>
<dbReference type="InParanoid" id="A0A1Y2MAT6"/>
<proteinExistence type="predicted"/>
<gene>
    <name evidence="1" type="ORF">B5807_02551</name>
</gene>
<reference evidence="1 2" key="1">
    <citation type="journal article" date="2017" name="Genome Announc.">
        <title>Genome sequence of the saprophytic ascomycete Epicoccum nigrum ICMP 19927 strain isolated from New Zealand.</title>
        <authorList>
            <person name="Fokin M."/>
            <person name="Fleetwood D."/>
            <person name="Weir B.S."/>
            <person name="Villas-Boas S.G."/>
        </authorList>
    </citation>
    <scope>NUCLEOTIDE SEQUENCE [LARGE SCALE GENOMIC DNA]</scope>
    <source>
        <strain evidence="1 2">ICMP 19927</strain>
    </source>
</reference>
<evidence type="ECO:0000313" key="1">
    <source>
        <dbReference type="EMBL" id="OSS53236.1"/>
    </source>
</evidence>
<keyword evidence="2" id="KW-1185">Reference proteome</keyword>
<protein>
    <submittedName>
        <fullName evidence="1">Uncharacterized protein</fullName>
    </submittedName>
</protein>